<dbReference type="Pfam" id="PF12796">
    <property type="entry name" value="Ank_2"/>
    <property type="match status" value="1"/>
</dbReference>
<name>A0A815N7E1_9BILA</name>
<feature type="domain" description="Helicase C-terminal" evidence="11">
    <location>
        <begin position="1169"/>
        <end position="1334"/>
    </location>
</feature>
<dbReference type="SMART" id="SM00248">
    <property type="entry name" value="ANK"/>
    <property type="match status" value="2"/>
</dbReference>
<dbReference type="GO" id="GO:0003723">
    <property type="term" value="F:RNA binding"/>
    <property type="evidence" value="ECO:0007669"/>
    <property type="project" value="TreeGrafter"/>
</dbReference>
<evidence type="ECO:0000259" key="11">
    <source>
        <dbReference type="PROSITE" id="PS51194"/>
    </source>
</evidence>
<keyword evidence="7" id="KW-0328">Glycosyltransferase</keyword>
<keyword evidence="3" id="KW-0347">Helicase</keyword>
<evidence type="ECO:0000256" key="9">
    <source>
        <dbReference type="SAM" id="MobiDB-lite"/>
    </source>
</evidence>
<proteinExistence type="inferred from homology"/>
<comment type="similarity">
    <text evidence="5">Belongs to the DEAD box helicase family. DEAH subfamily. PRP16 sub-subfamily.</text>
</comment>
<accession>A0A815N7E1</accession>
<feature type="repeat" description="ANK" evidence="6">
    <location>
        <begin position="238"/>
        <end position="270"/>
    </location>
</feature>
<dbReference type="Proteomes" id="UP000663864">
    <property type="component" value="Unassembled WGS sequence"/>
</dbReference>
<feature type="region of interest" description="Disordered" evidence="9">
    <location>
        <begin position="538"/>
        <end position="572"/>
    </location>
</feature>
<dbReference type="SUPFAM" id="SSF56399">
    <property type="entry name" value="ADP-ribosylation"/>
    <property type="match status" value="1"/>
</dbReference>
<dbReference type="EC" id="2.4.2.-" evidence="7"/>
<comment type="caution">
    <text evidence="12">The sequence shown here is derived from an EMBL/GenBank/DDBJ whole genome shotgun (WGS) entry which is preliminary data.</text>
</comment>
<dbReference type="Pfam" id="PF00271">
    <property type="entry name" value="Helicase_C"/>
    <property type="match status" value="1"/>
</dbReference>
<organism evidence="12 14">
    <name type="scientific">Rotaria sordida</name>
    <dbReference type="NCBI Taxonomy" id="392033"/>
    <lineage>
        <taxon>Eukaryota</taxon>
        <taxon>Metazoa</taxon>
        <taxon>Spiralia</taxon>
        <taxon>Gnathifera</taxon>
        <taxon>Rotifera</taxon>
        <taxon>Eurotatoria</taxon>
        <taxon>Bdelloidea</taxon>
        <taxon>Philodinida</taxon>
        <taxon>Philodinidae</taxon>
        <taxon>Rotaria</taxon>
    </lineage>
</organism>
<evidence type="ECO:0000256" key="8">
    <source>
        <dbReference type="SAM" id="Coils"/>
    </source>
</evidence>
<dbReference type="Proteomes" id="UP000663836">
    <property type="component" value="Unassembled WGS sequence"/>
</dbReference>
<feature type="repeat" description="ANK" evidence="6">
    <location>
        <begin position="176"/>
        <end position="209"/>
    </location>
</feature>
<dbReference type="InterPro" id="IPR001650">
    <property type="entry name" value="Helicase_C-like"/>
</dbReference>
<dbReference type="Gene3D" id="1.20.120.1080">
    <property type="match status" value="1"/>
</dbReference>
<dbReference type="InterPro" id="IPR036770">
    <property type="entry name" value="Ankyrin_rpt-contain_sf"/>
</dbReference>
<evidence type="ECO:0000256" key="1">
    <source>
        <dbReference type="ARBA" id="ARBA00022741"/>
    </source>
</evidence>
<dbReference type="EMBL" id="CAJNOT010004368">
    <property type="protein sequence ID" value="CAF1429423.1"/>
    <property type="molecule type" value="Genomic_DNA"/>
</dbReference>
<dbReference type="PANTHER" id="PTHR18934">
    <property type="entry name" value="ATP-DEPENDENT RNA HELICASE"/>
    <property type="match status" value="1"/>
</dbReference>
<dbReference type="CDD" id="cd17917">
    <property type="entry name" value="DEXHc_RHA-like"/>
    <property type="match status" value="1"/>
</dbReference>
<dbReference type="EMBL" id="CAJOBD010005534">
    <property type="protein sequence ID" value="CAF4034220.1"/>
    <property type="molecule type" value="Genomic_DNA"/>
</dbReference>
<dbReference type="InterPro" id="IPR002110">
    <property type="entry name" value="Ankyrin_rpt"/>
</dbReference>
<keyword evidence="7" id="KW-0808">Transferase</keyword>
<dbReference type="GO" id="GO:0004386">
    <property type="term" value="F:helicase activity"/>
    <property type="evidence" value="ECO:0007669"/>
    <property type="project" value="UniProtKB-KW"/>
</dbReference>
<evidence type="ECO:0000256" key="6">
    <source>
        <dbReference type="PROSITE-ProRule" id="PRU00023"/>
    </source>
</evidence>
<dbReference type="GO" id="GO:0005524">
    <property type="term" value="F:ATP binding"/>
    <property type="evidence" value="ECO:0007669"/>
    <property type="project" value="UniProtKB-KW"/>
</dbReference>
<evidence type="ECO:0000313" key="14">
    <source>
        <dbReference type="Proteomes" id="UP000663864"/>
    </source>
</evidence>
<dbReference type="PANTHER" id="PTHR18934:SF91">
    <property type="entry name" value="PRE-MRNA-SPLICING FACTOR ATP-DEPENDENT RNA HELICASE PRP16"/>
    <property type="match status" value="1"/>
</dbReference>
<feature type="coiled-coil region" evidence="8">
    <location>
        <begin position="682"/>
        <end position="709"/>
    </location>
</feature>
<dbReference type="Pfam" id="PF00644">
    <property type="entry name" value="PARP"/>
    <property type="match status" value="1"/>
</dbReference>
<dbReference type="SUPFAM" id="SSF48403">
    <property type="entry name" value="Ankyrin repeat"/>
    <property type="match status" value="1"/>
</dbReference>
<dbReference type="InterPro" id="IPR007502">
    <property type="entry name" value="Helicase-assoc_dom"/>
</dbReference>
<evidence type="ECO:0000256" key="7">
    <source>
        <dbReference type="RuleBase" id="RU362114"/>
    </source>
</evidence>
<evidence type="ECO:0000256" key="4">
    <source>
        <dbReference type="ARBA" id="ARBA00022840"/>
    </source>
</evidence>
<sequence length="2227" mass="255342">MDDQEEKRWCNCLNLIIQHVDNVLKELKNKHQNDSNTTDNAQSKSTTTSITANDDDLLFDNSVQNNNVDSFTVDIEEEELLNRLTNDIQSVLQHHLPILSFCSSYLEESLHEYHFDKDKRIFTETLTANILYSFQQNLKGLLMATKAYPAAYNGDQATVQEFLRLHPDYKDKSGFWGTTLLHSAARRGHFNLVKYLIESTGCSVNAQNQQELTYALIADNDTHQSDTNSLGYKPNTRAGSTALHAACDSNYIEIVEYLIDKGANYFLRNQSGETPIDNGQRWESIRTFFEDYLISHYVNTSNALLPKETIFECYDRQPNNCVWEYKLVKGLEWKEFTMREHYALSYSLTLADDNQSFNSAIYLNSQKSTYTVNLLTFYRGSENQEPKSSTEDSAAWIRCRGSSVANFDIYCLWQLMFVKYETNNKSTMPEVSLTPSLDAIKIPSIYDSKFQISMHSWYTCNSELNDLLDQTMNNRRRYVDIDNIHIGHIRCNLFLFTFANDDKTILGFIRWIPKFIVNTPHNQNFIKELDNFQAGNHLNPIPLTTQRSEQSIRSKSTSDDKGSDVDLADNNDTDLVDNLSVIETEADDADENTESVGSVKNSDNWCLADIKNDGFERENEKDDIISITSKTSVIENLSENIDVYISNEHTSQPINQLQQFIVKKTSDIENRIEQDNVAQKVQSILESENEQLKIKLLALERQLSEQCRHLDTTNDTNQEILNITISTLEETQHKLNEKVQHEDLINETAKEIFTAEYALPKSKQSIIFKYNLILAALVRLDYPHKKYFQDSVPMINFDEKYGWKLILKGFPIHHKELKKMFEQSEDLLDRIQKAEELYEQKTNRKRHLLIQVIERVRPVTPIYWKHYRDYLVKLIYEKCNEYINNFKEHMKDRSDKMLNDCIDNSSDGYRKEIEKLTNNSLEQDTLSHDIDQLKFAALDEFIRDHVLYQQNSTKCVPTKQSISILNQHIDKIKENLSTKNAYKGCALEHFQMIVPLLQGKSTLLPALLIAEGYDKVIVTQPRRLPCSLVSQRVNSMVKEYISGWAVSGVEKNVRAKILYVTDGLLKERLLNDENLITKYTKFNKSLIFLLDEVHERSINIDLCLALFARLLKLNPDLKTKMKLIISSATLDSSVPKLYRKIPGCSLCLFNLPSISTRFLVTDNHATGENILDLVQKLYSKRVRNEQILCFVSSTQDVYENCALIKSITKEAIIAHPLVQSQSAIDQEKLIEHGTLFFSTTVAETSLTFPCLKYVIDTGVINMPVYNIELERTELQEIKAAESTTKQRRGRLGRTQPGEFYALYKYEPGEQQKYPLPQICQSELVNIEFALRKSRLRTTLIDFKEYFPNKPAQTYIEDAVEQLQRLGLVSKTSSKNFTPLGQSIAKLPDLSSLRMAKAVYSALRTYRCGRDLIILSSILSVLNTSAIIKSIPSQYKCPEGDFMTLLNVMNTVLLVRDSVSAQHFDIDRICNAKGLSACAHIIKQALRRYKNLEKAFNLSEEFREDAQIQASSWENIAKALLDGFADNVFVSTKILQGKAQQFLKYNLKQRITDPQQQQSDDMSTIAVIDRTSTLRTGNKGLLPASLVLARDVRYLTAVRSTAILSFVGKIETSWLAYNFTRTMKLNTAEEQKLYADNILQQAIQKFPRIQIQNRDGKLVFCGSSGHILNAELFIRQQLTAMLTFNLESDRPNDENDTLTMNLKSVTKMPIDLFGPLRWRWEAEQQVKVRTKMNTKTGTITVTVEGLDSQNQTVKKEFMSFLNWLRNCAVIRDPHSGVAPRVLKPQIRRQFRDMEEKIGKITDPDRSSVDRWKSVKGPKVTRETRMEVVAWIAVCLFDCRLEGGFVRDWVVGNYSSKPNNLSPQNWVHYDPKSGIPMIHKDVVPSDLDCHLPAVKQFDVEAFLDALYGYGIIAKVFRQYWRYVLLVDENTKTGPFTMDLIEPHIALTHDRIDFDVSNLSLEKLYTRDLGMRVDITGNSHSIQLETIVEHIRKKEFQVLRAIDGENGPNTSGTVAERIQRMKSRGWNQVGNPLNFIPNPPSNYNAILIPYPSSTVLFKNVVAAMQTINGARVISIEQIKNPDIESLYENMKRTISKECPGNDPNERELYHGTSGEAIEGIINRGYDDRYFAKIGAWGSGAYFADDPRKSNGYTNPDPQTNRRVIFYNKVLLGIESVQTKTNKELIAAPIGHHSVHGAGGWRGFQYHEYIVYRYGQALPYLKITYTTPSIK</sequence>
<dbReference type="Gene3D" id="1.25.40.20">
    <property type="entry name" value="Ankyrin repeat-containing domain"/>
    <property type="match status" value="1"/>
</dbReference>
<dbReference type="Gene3D" id="3.90.228.10">
    <property type="match status" value="1"/>
</dbReference>
<evidence type="ECO:0000256" key="3">
    <source>
        <dbReference type="ARBA" id="ARBA00022806"/>
    </source>
</evidence>
<dbReference type="SUPFAM" id="SSF52540">
    <property type="entry name" value="P-loop containing nucleoside triphosphate hydrolases"/>
    <property type="match status" value="1"/>
</dbReference>
<dbReference type="PROSITE" id="PS50088">
    <property type="entry name" value="ANK_REPEAT"/>
    <property type="match status" value="2"/>
</dbReference>
<feature type="coiled-coil region" evidence="8">
    <location>
        <begin position="814"/>
        <end position="851"/>
    </location>
</feature>
<dbReference type="SMART" id="SM00847">
    <property type="entry name" value="HA2"/>
    <property type="match status" value="1"/>
</dbReference>
<dbReference type="GO" id="GO:0003950">
    <property type="term" value="F:NAD+ poly-ADP-ribosyltransferase activity"/>
    <property type="evidence" value="ECO:0007669"/>
    <property type="project" value="UniProtKB-UniRule"/>
</dbReference>
<evidence type="ECO:0000259" key="10">
    <source>
        <dbReference type="PROSITE" id="PS51059"/>
    </source>
</evidence>
<keyword evidence="2" id="KW-0378">Hydrolase</keyword>
<dbReference type="PROSITE" id="PS51059">
    <property type="entry name" value="PARP_CATALYTIC"/>
    <property type="match status" value="1"/>
</dbReference>
<dbReference type="InterPro" id="IPR012317">
    <property type="entry name" value="Poly(ADP-ribose)pol_cat_dom"/>
</dbReference>
<feature type="domain" description="PARP catalytic" evidence="10">
    <location>
        <begin position="2028"/>
        <end position="2227"/>
    </location>
</feature>
<keyword evidence="1" id="KW-0547">Nucleotide-binding</keyword>
<keyword evidence="8" id="KW-0175">Coiled coil</keyword>
<reference evidence="12" key="1">
    <citation type="submission" date="2021-02" db="EMBL/GenBank/DDBJ databases">
        <authorList>
            <person name="Nowell W R."/>
        </authorList>
    </citation>
    <scope>NUCLEOTIDE SEQUENCE</scope>
</reference>
<keyword evidence="7" id="KW-0520">NAD</keyword>
<evidence type="ECO:0000256" key="2">
    <source>
        <dbReference type="ARBA" id="ARBA00022801"/>
    </source>
</evidence>
<keyword evidence="4" id="KW-0067">ATP-binding</keyword>
<protein>
    <recommendedName>
        <fullName evidence="7">Poly [ADP-ribose] polymerase</fullName>
        <shortName evidence="7">PARP</shortName>
        <ecNumber evidence="7">2.4.2.-</ecNumber>
    </recommendedName>
</protein>
<dbReference type="PROSITE" id="PS50297">
    <property type="entry name" value="ANK_REP_REGION"/>
    <property type="match status" value="2"/>
</dbReference>
<keyword evidence="6" id="KW-0040">ANK repeat</keyword>
<feature type="compositionally biased region" description="Basic and acidic residues" evidence="9">
    <location>
        <begin position="550"/>
        <end position="564"/>
    </location>
</feature>
<evidence type="ECO:0000313" key="13">
    <source>
        <dbReference type="EMBL" id="CAF4034220.1"/>
    </source>
</evidence>
<gene>
    <name evidence="13" type="ORF">JBS370_LOCUS28131</name>
    <name evidence="12" type="ORF">ZHD862_LOCUS34310</name>
</gene>
<dbReference type="PROSITE" id="PS51194">
    <property type="entry name" value="HELICASE_CTER"/>
    <property type="match status" value="1"/>
</dbReference>
<dbReference type="Gene3D" id="3.40.50.300">
    <property type="entry name" value="P-loop containing nucleotide triphosphate hydrolases"/>
    <property type="match status" value="2"/>
</dbReference>
<dbReference type="GO" id="GO:0016787">
    <property type="term" value="F:hydrolase activity"/>
    <property type="evidence" value="ECO:0007669"/>
    <property type="project" value="UniProtKB-KW"/>
</dbReference>
<evidence type="ECO:0000256" key="5">
    <source>
        <dbReference type="ARBA" id="ARBA00038040"/>
    </source>
</evidence>
<dbReference type="InterPro" id="IPR027417">
    <property type="entry name" value="P-loop_NTPase"/>
</dbReference>
<evidence type="ECO:0000313" key="12">
    <source>
        <dbReference type="EMBL" id="CAF1429423.1"/>
    </source>
</evidence>